<evidence type="ECO:0000313" key="1">
    <source>
        <dbReference type="EMBL" id="GEC11948.1"/>
    </source>
</evidence>
<evidence type="ECO:0000313" key="2">
    <source>
        <dbReference type="Proteomes" id="UP000316242"/>
    </source>
</evidence>
<proteinExistence type="predicted"/>
<organism evidence="1 2">
    <name type="scientific">Glutamicibacter nicotianae</name>
    <name type="common">Arthrobacter nicotianae</name>
    <dbReference type="NCBI Taxonomy" id="37929"/>
    <lineage>
        <taxon>Bacteria</taxon>
        <taxon>Bacillati</taxon>
        <taxon>Actinomycetota</taxon>
        <taxon>Actinomycetes</taxon>
        <taxon>Micrococcales</taxon>
        <taxon>Micrococcaceae</taxon>
        <taxon>Glutamicibacter</taxon>
    </lineage>
</organism>
<dbReference type="EMBL" id="BJNE01000003">
    <property type="protein sequence ID" value="GEC11948.1"/>
    <property type="molecule type" value="Genomic_DNA"/>
</dbReference>
<evidence type="ECO:0008006" key="3">
    <source>
        <dbReference type="Google" id="ProtNLM"/>
    </source>
</evidence>
<accession>A0ABQ0RJG1</accession>
<keyword evidence="2" id="KW-1185">Reference proteome</keyword>
<sequence length="169" mass="18861">MHIQRLERKTKFHHVASALALCGEAAPSEATTAQRAVPGGTFAGQYHCCMDRVALIARFIDRQYVSDEGDVRQNVESLFAADLVYRTGEQTLSREDLVVIGTTVRATPQRSRHIEARDFEQEGDTVRWRLSAHLPATDSEDEDLHQESVVTALFGPDEKVIRVWSTPAA</sequence>
<gene>
    <name evidence="1" type="ORF">ANI01nite_11510</name>
</gene>
<dbReference type="Proteomes" id="UP000316242">
    <property type="component" value="Unassembled WGS sequence"/>
</dbReference>
<name>A0ABQ0RJG1_GLUNI</name>
<protein>
    <recommendedName>
        <fullName evidence="3">SnoaL-like domain-containing protein</fullName>
    </recommendedName>
</protein>
<comment type="caution">
    <text evidence="1">The sequence shown here is derived from an EMBL/GenBank/DDBJ whole genome shotgun (WGS) entry which is preliminary data.</text>
</comment>
<reference evidence="1 2" key="1">
    <citation type="submission" date="2019-06" db="EMBL/GenBank/DDBJ databases">
        <title>Whole genome shotgun sequence of Glutamicibacter nicotianae NBRC 14234.</title>
        <authorList>
            <person name="Hosoyama A."/>
            <person name="Uohara A."/>
            <person name="Ohji S."/>
            <person name="Ichikawa N."/>
        </authorList>
    </citation>
    <scope>NUCLEOTIDE SEQUENCE [LARGE SCALE GENOMIC DNA]</scope>
    <source>
        <strain evidence="1 2">NBRC 14234</strain>
    </source>
</reference>